<keyword evidence="2" id="KW-1185">Reference proteome</keyword>
<dbReference type="Gene3D" id="1.10.150.490">
    <property type="entry name" value="Retroviral GAG p10 protein"/>
    <property type="match status" value="1"/>
</dbReference>
<organism evidence="1 2">
    <name type="scientific">Amazona aestiva</name>
    <name type="common">Blue-fronted Amazon parrot</name>
    <dbReference type="NCBI Taxonomy" id="12930"/>
    <lineage>
        <taxon>Eukaryota</taxon>
        <taxon>Metazoa</taxon>
        <taxon>Chordata</taxon>
        <taxon>Craniata</taxon>
        <taxon>Vertebrata</taxon>
        <taxon>Euteleostomi</taxon>
        <taxon>Archelosauria</taxon>
        <taxon>Archosauria</taxon>
        <taxon>Dinosauria</taxon>
        <taxon>Saurischia</taxon>
        <taxon>Theropoda</taxon>
        <taxon>Coelurosauria</taxon>
        <taxon>Aves</taxon>
        <taxon>Neognathae</taxon>
        <taxon>Neoaves</taxon>
        <taxon>Telluraves</taxon>
        <taxon>Australaves</taxon>
        <taxon>Psittaciformes</taxon>
        <taxon>Psittacidae</taxon>
        <taxon>Amazona</taxon>
    </lineage>
</organism>
<dbReference type="Proteomes" id="UP000051836">
    <property type="component" value="Unassembled WGS sequence"/>
</dbReference>
<proteinExistence type="predicted"/>
<sequence>MESHPDQVSGWGGDGVYTLKEEAVVKLLQHIVSKRGIRYDADMLKQLLLWAKNRNLLPSVSTAFAVNTWDAMGQAMWEDISKGSEEEKHLATLWRLIRETVAEMKGEGVAAASAFAALAPESGSDSTSKLLFENPKIPLPPTSRIVTISPEALHPLVLIVP</sequence>
<comment type="caution">
    <text evidence="1">The sequence shown here is derived from an EMBL/GenBank/DDBJ whole genome shotgun (WGS) entry which is preliminary data.</text>
</comment>
<dbReference type="EMBL" id="LMAW01002741">
    <property type="protein sequence ID" value="KQK77590.1"/>
    <property type="molecule type" value="Genomic_DNA"/>
</dbReference>
<reference evidence="1 2" key="1">
    <citation type="submission" date="2015-10" db="EMBL/GenBank/DDBJ databases">
        <authorList>
            <person name="Gilbert D.G."/>
        </authorList>
    </citation>
    <scope>NUCLEOTIDE SEQUENCE [LARGE SCALE GENOMIC DNA]</scope>
    <source>
        <strain evidence="1">FVVF132</strain>
    </source>
</reference>
<evidence type="ECO:0000313" key="2">
    <source>
        <dbReference type="Proteomes" id="UP000051836"/>
    </source>
</evidence>
<dbReference type="AlphaFoldDB" id="A0A0Q3TAW6"/>
<dbReference type="STRING" id="12930.A0A0Q3TAW6"/>
<protein>
    <submittedName>
        <fullName evidence="1">Uncharacterized protein</fullName>
    </submittedName>
</protein>
<dbReference type="InterPro" id="IPR038124">
    <property type="entry name" value="B_retro_matrix_sf"/>
</dbReference>
<gene>
    <name evidence="1" type="ORF">AAES_124021</name>
</gene>
<name>A0A0Q3TAW6_AMAAE</name>
<dbReference type="OrthoDB" id="9401964at2759"/>
<accession>A0A0Q3TAW6</accession>
<evidence type="ECO:0000313" key="1">
    <source>
        <dbReference type="EMBL" id="KQK77590.1"/>
    </source>
</evidence>